<keyword evidence="8" id="KW-1185">Reference proteome</keyword>
<keyword evidence="3" id="KW-0808">Transferase</keyword>
<comment type="caution">
    <text evidence="7">The sequence shown here is derived from an EMBL/GenBank/DDBJ whole genome shotgun (WGS) entry which is preliminary data.</text>
</comment>
<dbReference type="GO" id="GO:0009927">
    <property type="term" value="F:histidine phosphotransfer kinase activity"/>
    <property type="evidence" value="ECO:0007669"/>
    <property type="project" value="TreeGrafter"/>
</dbReference>
<feature type="domain" description="Response regulatory" evidence="6">
    <location>
        <begin position="121"/>
        <end position="261"/>
    </location>
</feature>
<feature type="modified residue" description="4-aspartylphosphate" evidence="5">
    <location>
        <position position="170"/>
    </location>
</feature>
<dbReference type="SMART" id="SM00448">
    <property type="entry name" value="REC"/>
    <property type="match status" value="1"/>
</dbReference>
<dbReference type="SUPFAM" id="SSF52172">
    <property type="entry name" value="CheY-like"/>
    <property type="match status" value="1"/>
</dbReference>
<dbReference type="Gene3D" id="3.30.565.10">
    <property type="entry name" value="Histidine kinase-like ATPase, C-terminal domain"/>
    <property type="match status" value="1"/>
</dbReference>
<protein>
    <recommendedName>
        <fullName evidence="2">histidine kinase</fullName>
        <ecNumber evidence="2">2.7.13.3</ecNumber>
    </recommendedName>
</protein>
<dbReference type="InterPro" id="IPR011006">
    <property type="entry name" value="CheY-like_superfamily"/>
</dbReference>
<dbReference type="PANTHER" id="PTHR43047">
    <property type="entry name" value="TWO-COMPONENT HISTIDINE PROTEIN KINASE"/>
    <property type="match status" value="1"/>
</dbReference>
<name>A0AAD7GFF5_9AGAR</name>
<dbReference type="Pfam" id="PF00072">
    <property type="entry name" value="Response_reg"/>
    <property type="match status" value="1"/>
</dbReference>
<dbReference type="PANTHER" id="PTHR43047:SF72">
    <property type="entry name" value="OSMOSENSING HISTIDINE PROTEIN KINASE SLN1"/>
    <property type="match status" value="1"/>
</dbReference>
<evidence type="ECO:0000256" key="5">
    <source>
        <dbReference type="PROSITE-ProRule" id="PRU00169"/>
    </source>
</evidence>
<evidence type="ECO:0000313" key="7">
    <source>
        <dbReference type="EMBL" id="KAJ7692337.1"/>
    </source>
</evidence>
<evidence type="ECO:0000256" key="4">
    <source>
        <dbReference type="ARBA" id="ARBA00022777"/>
    </source>
</evidence>
<dbReference type="Proteomes" id="UP001215598">
    <property type="component" value="Unassembled WGS sequence"/>
</dbReference>
<comment type="catalytic activity">
    <reaction evidence="1">
        <text>ATP + protein L-histidine = ADP + protein N-phospho-L-histidine.</text>
        <dbReference type="EC" id="2.7.13.3"/>
    </reaction>
</comment>
<proteinExistence type="predicted"/>
<accession>A0AAD7GFF5</accession>
<organism evidence="7 8">
    <name type="scientific">Mycena metata</name>
    <dbReference type="NCBI Taxonomy" id="1033252"/>
    <lineage>
        <taxon>Eukaryota</taxon>
        <taxon>Fungi</taxon>
        <taxon>Dikarya</taxon>
        <taxon>Basidiomycota</taxon>
        <taxon>Agaricomycotina</taxon>
        <taxon>Agaricomycetes</taxon>
        <taxon>Agaricomycetidae</taxon>
        <taxon>Agaricales</taxon>
        <taxon>Marasmiineae</taxon>
        <taxon>Mycenaceae</taxon>
        <taxon>Mycena</taxon>
    </lineage>
</organism>
<gene>
    <name evidence="7" type="ORF">B0H16DRAFT_1904930</name>
</gene>
<dbReference type="GO" id="GO:0000155">
    <property type="term" value="F:phosphorelay sensor kinase activity"/>
    <property type="evidence" value="ECO:0007669"/>
    <property type="project" value="TreeGrafter"/>
</dbReference>
<evidence type="ECO:0000256" key="3">
    <source>
        <dbReference type="ARBA" id="ARBA00022679"/>
    </source>
</evidence>
<keyword evidence="5" id="KW-0597">Phosphoprotein</keyword>
<dbReference type="SUPFAM" id="SSF55874">
    <property type="entry name" value="ATPase domain of HSP90 chaperone/DNA topoisomerase II/histidine kinase"/>
    <property type="match status" value="1"/>
</dbReference>
<dbReference type="PROSITE" id="PS50110">
    <property type="entry name" value="RESPONSE_REGULATORY"/>
    <property type="match status" value="1"/>
</dbReference>
<dbReference type="EC" id="2.7.13.3" evidence="2"/>
<dbReference type="Gene3D" id="3.40.50.2300">
    <property type="match status" value="1"/>
</dbReference>
<dbReference type="AlphaFoldDB" id="A0AAD7GFF5"/>
<dbReference type="InterPro" id="IPR036890">
    <property type="entry name" value="HATPase_C_sf"/>
</dbReference>
<dbReference type="InterPro" id="IPR001789">
    <property type="entry name" value="Sig_transdc_resp-reg_receiver"/>
</dbReference>
<sequence length="270" mass="29645">MQSKSYRLVRSPIARFVGLHITKSVVERMGGSISIESPSSGGTIFTVVLPVENIELAPPNEPCLMRRKWISSLTPEAVLSPQLELTRTLSSSVSSPVPALNVNSPVIVAPAKESDNYPHLTILVVDDNAISRKILVAMLKRLNTTTHQAGDGINAIEVFRQVHPDVVWTDVSMPRFVIPFYLRALTHPVSLRMDGVTAAGEMRQIEHELGWSPSHIVAITGLGLSDEQVRREALLGPAALDGWLIKGQTNLTTMKENLSTLRQKLRFPPP</sequence>
<dbReference type="EMBL" id="JARKIB010000774">
    <property type="protein sequence ID" value="KAJ7692337.1"/>
    <property type="molecule type" value="Genomic_DNA"/>
</dbReference>
<evidence type="ECO:0000259" key="6">
    <source>
        <dbReference type="PROSITE" id="PS50110"/>
    </source>
</evidence>
<evidence type="ECO:0000313" key="8">
    <source>
        <dbReference type="Proteomes" id="UP001215598"/>
    </source>
</evidence>
<dbReference type="GO" id="GO:0005886">
    <property type="term" value="C:plasma membrane"/>
    <property type="evidence" value="ECO:0007669"/>
    <property type="project" value="TreeGrafter"/>
</dbReference>
<evidence type="ECO:0000256" key="1">
    <source>
        <dbReference type="ARBA" id="ARBA00000085"/>
    </source>
</evidence>
<keyword evidence="4" id="KW-0418">Kinase</keyword>
<evidence type="ECO:0000256" key="2">
    <source>
        <dbReference type="ARBA" id="ARBA00012438"/>
    </source>
</evidence>
<dbReference type="CDD" id="cd17546">
    <property type="entry name" value="REC_hyHK_CKI1_RcsC-like"/>
    <property type="match status" value="1"/>
</dbReference>
<reference evidence="7" key="1">
    <citation type="submission" date="2023-03" db="EMBL/GenBank/DDBJ databases">
        <title>Massive genome expansion in bonnet fungi (Mycena s.s.) driven by repeated elements and novel gene families across ecological guilds.</title>
        <authorList>
            <consortium name="Lawrence Berkeley National Laboratory"/>
            <person name="Harder C.B."/>
            <person name="Miyauchi S."/>
            <person name="Viragh M."/>
            <person name="Kuo A."/>
            <person name="Thoen E."/>
            <person name="Andreopoulos B."/>
            <person name="Lu D."/>
            <person name="Skrede I."/>
            <person name="Drula E."/>
            <person name="Henrissat B."/>
            <person name="Morin E."/>
            <person name="Kohler A."/>
            <person name="Barry K."/>
            <person name="LaButti K."/>
            <person name="Morin E."/>
            <person name="Salamov A."/>
            <person name="Lipzen A."/>
            <person name="Mereny Z."/>
            <person name="Hegedus B."/>
            <person name="Baldrian P."/>
            <person name="Stursova M."/>
            <person name="Weitz H."/>
            <person name="Taylor A."/>
            <person name="Grigoriev I.V."/>
            <person name="Nagy L.G."/>
            <person name="Martin F."/>
            <person name="Kauserud H."/>
        </authorList>
    </citation>
    <scope>NUCLEOTIDE SEQUENCE</scope>
    <source>
        <strain evidence="7">CBHHK182m</strain>
    </source>
</reference>